<evidence type="ECO:0000313" key="2">
    <source>
        <dbReference type="EMBL" id="WUP48192.1"/>
    </source>
</evidence>
<feature type="chain" id="PRO_5046017068" evidence="1">
    <location>
        <begin position="31"/>
        <end position="163"/>
    </location>
</feature>
<dbReference type="Proteomes" id="UP001432190">
    <property type="component" value="Chromosome"/>
</dbReference>
<dbReference type="RefSeq" id="WP_328850774.1">
    <property type="nucleotide sequence ID" value="NZ_CP108084.1"/>
</dbReference>
<keyword evidence="1" id="KW-0732">Signal</keyword>
<proteinExistence type="predicted"/>
<accession>A0ABZ1S437</accession>
<reference evidence="2" key="1">
    <citation type="submission" date="2022-10" db="EMBL/GenBank/DDBJ databases">
        <title>The complete genomes of actinobacterial strains from the NBC collection.</title>
        <authorList>
            <person name="Joergensen T.S."/>
            <person name="Alvarez Arevalo M."/>
            <person name="Sterndorff E.B."/>
            <person name="Faurdal D."/>
            <person name="Vuksanovic O."/>
            <person name="Mourched A.-S."/>
            <person name="Charusanti P."/>
            <person name="Shaw S."/>
            <person name="Blin K."/>
            <person name="Weber T."/>
        </authorList>
    </citation>
    <scope>NUCLEOTIDE SEQUENCE</scope>
    <source>
        <strain evidence="2">NBC_00256</strain>
    </source>
</reference>
<name>A0ABZ1S437_9ACTN</name>
<sequence>MKYRSISVRMAIAVLGAIAIASTGHTPAMAKDWRIAAQAEIDAYTDAHPTDYTGIDKLLTKYGLPPMQVRINGIDRDLTSAEAEAELAAREAAKPQATSAGTLAAVPTDAFSVAMTLNYDLYLNRVVTGSWNFRDNYVNGSNPDDVATVQSNLGAAASGLDRW</sequence>
<gene>
    <name evidence="2" type="ORF">OG994_21570</name>
</gene>
<evidence type="ECO:0000313" key="3">
    <source>
        <dbReference type="Proteomes" id="UP001432190"/>
    </source>
</evidence>
<dbReference type="EMBL" id="CP108084">
    <property type="protein sequence ID" value="WUP48192.1"/>
    <property type="molecule type" value="Genomic_DNA"/>
</dbReference>
<feature type="signal peptide" evidence="1">
    <location>
        <begin position="1"/>
        <end position="30"/>
    </location>
</feature>
<organism evidence="2 3">
    <name type="scientific">Micromonospora globbae</name>
    <dbReference type="NCBI Taxonomy" id="1894969"/>
    <lineage>
        <taxon>Bacteria</taxon>
        <taxon>Bacillati</taxon>
        <taxon>Actinomycetota</taxon>
        <taxon>Actinomycetes</taxon>
        <taxon>Micromonosporales</taxon>
        <taxon>Micromonosporaceae</taxon>
        <taxon>Micromonospora</taxon>
    </lineage>
</organism>
<protein>
    <submittedName>
        <fullName evidence="2">Uncharacterized protein</fullName>
    </submittedName>
</protein>
<evidence type="ECO:0000256" key="1">
    <source>
        <dbReference type="SAM" id="SignalP"/>
    </source>
</evidence>
<keyword evidence="3" id="KW-1185">Reference proteome</keyword>